<evidence type="ECO:0000256" key="1">
    <source>
        <dbReference type="ARBA" id="ARBA00004370"/>
    </source>
</evidence>
<accession>W5LXF5</accession>
<dbReference type="InterPro" id="IPR015631">
    <property type="entry name" value="CD2/SLAM_rcpt"/>
</dbReference>
<name>W5LXF5_LEPOC</name>
<dbReference type="OMA" id="RNMQHED"/>
<keyword evidence="6" id="KW-1185">Reference proteome</keyword>
<dbReference type="GO" id="GO:0006955">
    <property type="term" value="P:immune response"/>
    <property type="evidence" value="ECO:0000318"/>
    <property type="project" value="GO_Central"/>
</dbReference>
<sequence>ISWRSGNNNIVEYTNNTDSVLFYPKYKNKAQFEKKDYSLRIGHLEEGNIGLFKAVMIDINGIDTTVAEYSIVIQEKVSPPALLVNKSEFCSFLVMCSTDGAESSTYSCRQSHCTEITANYSRSPALLIDVSTDGRSVVCNVSNQVSWSISSVAVSDSCPFTASGKGEFS</sequence>
<dbReference type="Bgee" id="ENSLOCG00000000736">
    <property type="expression patterns" value="Expressed in mesonephros and 13 other cell types or tissues"/>
</dbReference>
<proteinExistence type="predicted"/>
<dbReference type="Gene3D" id="2.60.40.10">
    <property type="entry name" value="Immunoglobulins"/>
    <property type="match status" value="1"/>
</dbReference>
<organism evidence="5 6">
    <name type="scientific">Lepisosteus oculatus</name>
    <name type="common">Spotted gar</name>
    <dbReference type="NCBI Taxonomy" id="7918"/>
    <lineage>
        <taxon>Eukaryota</taxon>
        <taxon>Metazoa</taxon>
        <taxon>Chordata</taxon>
        <taxon>Craniata</taxon>
        <taxon>Vertebrata</taxon>
        <taxon>Euteleostomi</taxon>
        <taxon>Actinopterygii</taxon>
        <taxon>Neopterygii</taxon>
        <taxon>Holostei</taxon>
        <taxon>Semionotiformes</taxon>
        <taxon>Lepisosteidae</taxon>
        <taxon>Lepisosteus</taxon>
    </lineage>
</organism>
<dbReference type="Ensembl" id="ENSLOCT00000000816.1">
    <property type="protein sequence ID" value="ENSLOCP00000000812.1"/>
    <property type="gene ID" value="ENSLOCG00000000736.1"/>
</dbReference>
<dbReference type="Proteomes" id="UP000018468">
    <property type="component" value="Unassembled WGS sequence"/>
</dbReference>
<reference evidence="5" key="2">
    <citation type="submission" date="2025-08" db="UniProtKB">
        <authorList>
            <consortium name="Ensembl"/>
        </authorList>
    </citation>
    <scope>IDENTIFICATION</scope>
</reference>
<dbReference type="PANTHER" id="PTHR12080:SF80">
    <property type="entry name" value="IMMUNOGLOBULIN V-SET DOMAIN-CONTAINING PROTEIN"/>
    <property type="match status" value="1"/>
</dbReference>
<evidence type="ECO:0000256" key="2">
    <source>
        <dbReference type="ARBA" id="ARBA00022729"/>
    </source>
</evidence>
<dbReference type="GO" id="GO:0016020">
    <property type="term" value="C:membrane"/>
    <property type="evidence" value="ECO:0007669"/>
    <property type="project" value="UniProtKB-SubCell"/>
</dbReference>
<dbReference type="GeneTree" id="ENSGT00940000166094"/>
<evidence type="ECO:0000256" key="4">
    <source>
        <dbReference type="ARBA" id="ARBA00023180"/>
    </source>
</evidence>
<evidence type="ECO:0008006" key="7">
    <source>
        <dbReference type="Google" id="ProtNLM"/>
    </source>
</evidence>
<evidence type="ECO:0000313" key="6">
    <source>
        <dbReference type="Proteomes" id="UP000018468"/>
    </source>
</evidence>
<keyword evidence="3" id="KW-0472">Membrane</keyword>
<keyword evidence="4" id="KW-0325">Glycoprotein</keyword>
<dbReference type="PANTHER" id="PTHR12080">
    <property type="entry name" value="SIGNALING LYMPHOCYTIC ACTIVATION MOLECULE"/>
    <property type="match status" value="1"/>
</dbReference>
<dbReference type="HOGENOM" id="CLU_114776_0_0_1"/>
<dbReference type="STRING" id="7918.ENSLOCP00000000812"/>
<dbReference type="InterPro" id="IPR013783">
    <property type="entry name" value="Ig-like_fold"/>
</dbReference>
<dbReference type="InParanoid" id="W5LXF5"/>
<reference evidence="5" key="3">
    <citation type="submission" date="2025-09" db="UniProtKB">
        <authorList>
            <consortium name="Ensembl"/>
        </authorList>
    </citation>
    <scope>IDENTIFICATION</scope>
</reference>
<protein>
    <recommendedName>
        <fullName evidence="7">Immunoglobulin V-set domain-containing protein</fullName>
    </recommendedName>
</protein>
<keyword evidence="2" id="KW-0732">Signal</keyword>
<comment type="subcellular location">
    <subcellularLocation>
        <location evidence="1">Membrane</location>
    </subcellularLocation>
</comment>
<evidence type="ECO:0000313" key="5">
    <source>
        <dbReference type="Ensembl" id="ENSLOCP00000000812.1"/>
    </source>
</evidence>
<dbReference type="AlphaFoldDB" id="W5LXF5"/>
<reference evidence="6" key="1">
    <citation type="submission" date="2011-12" db="EMBL/GenBank/DDBJ databases">
        <title>The Draft Genome of Lepisosteus oculatus.</title>
        <authorList>
            <consortium name="The Broad Institute Genome Assembly &amp; Analysis Group"/>
            <consortium name="Computational R&amp;D Group"/>
            <consortium name="and Sequencing Platform"/>
            <person name="Di Palma F."/>
            <person name="Alfoldi J."/>
            <person name="Johnson J."/>
            <person name="Berlin A."/>
            <person name="Gnerre S."/>
            <person name="Jaffe D."/>
            <person name="MacCallum I."/>
            <person name="Young S."/>
            <person name="Walker B.J."/>
            <person name="Lander E.S."/>
            <person name="Lindblad-Toh K."/>
        </authorList>
    </citation>
    <scope>NUCLEOTIDE SEQUENCE [LARGE SCALE GENOMIC DNA]</scope>
</reference>
<evidence type="ECO:0000256" key="3">
    <source>
        <dbReference type="ARBA" id="ARBA00023136"/>
    </source>
</evidence>